<proteinExistence type="predicted"/>
<dbReference type="EMBL" id="BAABME010011063">
    <property type="protein sequence ID" value="GAA0183181.1"/>
    <property type="molecule type" value="Genomic_DNA"/>
</dbReference>
<dbReference type="Proteomes" id="UP001454036">
    <property type="component" value="Unassembled WGS sequence"/>
</dbReference>
<organism evidence="1 2">
    <name type="scientific">Lithospermum erythrorhizon</name>
    <name type="common">Purple gromwell</name>
    <name type="synonym">Lithospermum officinale var. erythrorhizon</name>
    <dbReference type="NCBI Taxonomy" id="34254"/>
    <lineage>
        <taxon>Eukaryota</taxon>
        <taxon>Viridiplantae</taxon>
        <taxon>Streptophyta</taxon>
        <taxon>Embryophyta</taxon>
        <taxon>Tracheophyta</taxon>
        <taxon>Spermatophyta</taxon>
        <taxon>Magnoliopsida</taxon>
        <taxon>eudicotyledons</taxon>
        <taxon>Gunneridae</taxon>
        <taxon>Pentapetalae</taxon>
        <taxon>asterids</taxon>
        <taxon>lamiids</taxon>
        <taxon>Boraginales</taxon>
        <taxon>Boraginaceae</taxon>
        <taxon>Boraginoideae</taxon>
        <taxon>Lithospermeae</taxon>
        <taxon>Lithospermum</taxon>
    </lineage>
</organism>
<reference evidence="1 2" key="1">
    <citation type="submission" date="2024-01" db="EMBL/GenBank/DDBJ databases">
        <title>The complete chloroplast genome sequence of Lithospermum erythrorhizon: insights into the phylogenetic relationship among Boraginaceae species and the maternal lineages of purple gromwells.</title>
        <authorList>
            <person name="Okada T."/>
            <person name="Watanabe K."/>
        </authorList>
    </citation>
    <scope>NUCLEOTIDE SEQUENCE [LARGE SCALE GENOMIC DNA]</scope>
</reference>
<keyword evidence="2" id="KW-1185">Reference proteome</keyword>
<dbReference type="AlphaFoldDB" id="A0AAV3RTM0"/>
<protein>
    <submittedName>
        <fullName evidence="1">Uncharacterized protein</fullName>
    </submittedName>
</protein>
<name>A0AAV3RTM0_LITER</name>
<evidence type="ECO:0000313" key="1">
    <source>
        <dbReference type="EMBL" id="GAA0183181.1"/>
    </source>
</evidence>
<gene>
    <name evidence="1" type="ORF">LIER_30643</name>
</gene>
<accession>A0AAV3RTM0</accession>
<comment type="caution">
    <text evidence="1">The sequence shown here is derived from an EMBL/GenBank/DDBJ whole genome shotgun (WGS) entry which is preliminary data.</text>
</comment>
<sequence length="150" mass="16137">MDAGLMNCSLTEEEANTVCLEEDDLLEGLVECEGSAYVKIHSDKEGFVNMQGFSVAMGKAWNCQGVRVSRTSSTPVSCMFSSPLFEITCSHSRNNEGEVMAPSSGAMVVADAILESLKFPPGFEPTFNAMDSSSILPLAKCDHLAIWVSD</sequence>
<evidence type="ECO:0000313" key="2">
    <source>
        <dbReference type="Proteomes" id="UP001454036"/>
    </source>
</evidence>